<dbReference type="PROSITE" id="PS50885">
    <property type="entry name" value="HAMP"/>
    <property type="match status" value="1"/>
</dbReference>
<evidence type="ECO:0000256" key="5">
    <source>
        <dbReference type="ARBA" id="ARBA00029447"/>
    </source>
</evidence>
<evidence type="ECO:0000256" key="6">
    <source>
        <dbReference type="PROSITE-ProRule" id="PRU00284"/>
    </source>
</evidence>
<dbReference type="InterPro" id="IPR024478">
    <property type="entry name" value="HlyB_4HB_MCP"/>
</dbReference>
<sequence>MVKGIRARILMGFAAVILVFILAIAGNTLFQGKATMQTDQINRNYSKLTLVQELTDQIRTADGLAARYVMSNTDDERTKYLSAYEAKIPEITASITELKNAGLNEAELSGINNLESEWSNYLTVLKNAFAMAKEGNFPGAQKEFTNLSLDTIIDSQLVFEDVLHKEITAAQSLAASHRGSAMGISLGVTGLSVLLAVLIALLLSGRILKPIRDVNKQLQEIAEGRADLTRKLTVRSKDEIGQLAHTFNQMTGNLGSIISQVSQSADSLAASSSKLTADSGMTADVTEKIAGIMGSVASGTDKQMTDLQTNMTTILEMSAAIQQIAASVQDISDASVRSAEYAQSGDESLQAAARQMDSINASIDSLSKQVMGFVNRSQEIGSLVGVIKGIASQTNMLALNATIEAARAGEQGRGFAVVADQVRKLAEQSEESANLIAEMAAGIQKDASSAVTIMKLSMSEVEEGTGIIGNAGHAFGEIRISVDSLAGQVQEVSGAVEEITAATDEIVESIRKVTQISETTASSTQYVSAASQEQMASVEQIASSASTLSTMAQALQGLVARFNVA</sequence>
<comment type="similarity">
    <text evidence="5">Belongs to the methyl-accepting chemotaxis (MCP) protein family.</text>
</comment>
<keyword evidence="7" id="KW-0812">Transmembrane</keyword>
<evidence type="ECO:0000313" key="10">
    <source>
        <dbReference type="EMBL" id="SDK33974.1"/>
    </source>
</evidence>
<name>A0A1G9B4D5_9BACL</name>
<gene>
    <name evidence="10" type="ORF">SAMN05216192_1397</name>
</gene>
<dbReference type="InterPro" id="IPR004089">
    <property type="entry name" value="MCPsignal_dom"/>
</dbReference>
<dbReference type="PANTHER" id="PTHR32089:SF112">
    <property type="entry name" value="LYSOZYME-LIKE PROTEIN-RELATED"/>
    <property type="match status" value="1"/>
</dbReference>
<dbReference type="InterPro" id="IPR003660">
    <property type="entry name" value="HAMP_dom"/>
</dbReference>
<dbReference type="SMART" id="SM00283">
    <property type="entry name" value="MA"/>
    <property type="match status" value="1"/>
</dbReference>
<dbReference type="GO" id="GO:0005886">
    <property type="term" value="C:plasma membrane"/>
    <property type="evidence" value="ECO:0007669"/>
    <property type="project" value="UniProtKB-SubCell"/>
</dbReference>
<dbReference type="SMART" id="SM00304">
    <property type="entry name" value="HAMP"/>
    <property type="match status" value="1"/>
</dbReference>
<proteinExistence type="inferred from homology"/>
<dbReference type="OrthoDB" id="358716at2"/>
<organism evidence="10 11">
    <name type="scientific">Paenibacillus typhae</name>
    <dbReference type="NCBI Taxonomy" id="1174501"/>
    <lineage>
        <taxon>Bacteria</taxon>
        <taxon>Bacillati</taxon>
        <taxon>Bacillota</taxon>
        <taxon>Bacilli</taxon>
        <taxon>Bacillales</taxon>
        <taxon>Paenibacillaceae</taxon>
        <taxon>Paenibacillus</taxon>
    </lineage>
</organism>
<reference evidence="11" key="1">
    <citation type="submission" date="2016-10" db="EMBL/GenBank/DDBJ databases">
        <authorList>
            <person name="Varghese N."/>
            <person name="Submissions S."/>
        </authorList>
    </citation>
    <scope>NUCLEOTIDE SEQUENCE [LARGE SCALE GENOMIC DNA]</scope>
    <source>
        <strain evidence="11">CGMCC 1.11012</strain>
    </source>
</reference>
<evidence type="ECO:0000256" key="4">
    <source>
        <dbReference type="ARBA" id="ARBA00023224"/>
    </source>
</evidence>
<feature type="domain" description="HAMP" evidence="9">
    <location>
        <begin position="205"/>
        <end position="259"/>
    </location>
</feature>
<evidence type="ECO:0000256" key="2">
    <source>
        <dbReference type="ARBA" id="ARBA00022475"/>
    </source>
</evidence>
<feature type="domain" description="Methyl-accepting transducer" evidence="8">
    <location>
        <begin position="278"/>
        <end position="514"/>
    </location>
</feature>
<dbReference type="CDD" id="cd06225">
    <property type="entry name" value="HAMP"/>
    <property type="match status" value="1"/>
</dbReference>
<evidence type="ECO:0000256" key="7">
    <source>
        <dbReference type="SAM" id="Phobius"/>
    </source>
</evidence>
<keyword evidence="3 7" id="KW-0472">Membrane</keyword>
<keyword evidence="11" id="KW-1185">Reference proteome</keyword>
<dbReference type="PROSITE" id="PS50111">
    <property type="entry name" value="CHEMOTAXIS_TRANSDUC_2"/>
    <property type="match status" value="1"/>
</dbReference>
<accession>A0A1G9B4D5</accession>
<dbReference type="Gene3D" id="6.10.340.10">
    <property type="match status" value="1"/>
</dbReference>
<evidence type="ECO:0000259" key="9">
    <source>
        <dbReference type="PROSITE" id="PS50885"/>
    </source>
</evidence>
<keyword evidence="4 6" id="KW-0807">Transducer</keyword>
<evidence type="ECO:0000256" key="3">
    <source>
        <dbReference type="ARBA" id="ARBA00023136"/>
    </source>
</evidence>
<dbReference type="EMBL" id="FNDX01000039">
    <property type="protein sequence ID" value="SDK33974.1"/>
    <property type="molecule type" value="Genomic_DNA"/>
</dbReference>
<keyword evidence="7" id="KW-1133">Transmembrane helix</keyword>
<dbReference type="PANTHER" id="PTHR32089">
    <property type="entry name" value="METHYL-ACCEPTING CHEMOTAXIS PROTEIN MCPB"/>
    <property type="match status" value="1"/>
</dbReference>
<feature type="transmembrane region" description="Helical" evidence="7">
    <location>
        <begin position="181"/>
        <end position="203"/>
    </location>
</feature>
<keyword evidence="2" id="KW-1003">Cell membrane</keyword>
<dbReference type="Pfam" id="PF00672">
    <property type="entry name" value="HAMP"/>
    <property type="match status" value="1"/>
</dbReference>
<evidence type="ECO:0000256" key="1">
    <source>
        <dbReference type="ARBA" id="ARBA00004236"/>
    </source>
</evidence>
<dbReference type="CDD" id="cd11386">
    <property type="entry name" value="MCP_signal"/>
    <property type="match status" value="1"/>
</dbReference>
<dbReference type="Pfam" id="PF12729">
    <property type="entry name" value="4HB_MCP_1"/>
    <property type="match status" value="1"/>
</dbReference>
<dbReference type="Proteomes" id="UP000199050">
    <property type="component" value="Unassembled WGS sequence"/>
</dbReference>
<dbReference type="RefSeq" id="WP_090718017.1">
    <property type="nucleotide sequence ID" value="NZ_CBCSKY010000040.1"/>
</dbReference>
<dbReference type="SUPFAM" id="SSF58104">
    <property type="entry name" value="Methyl-accepting chemotaxis protein (MCP) signaling domain"/>
    <property type="match status" value="1"/>
</dbReference>
<comment type="subcellular location">
    <subcellularLocation>
        <location evidence="1">Cell membrane</location>
    </subcellularLocation>
</comment>
<dbReference type="Pfam" id="PF00015">
    <property type="entry name" value="MCPsignal"/>
    <property type="match status" value="1"/>
</dbReference>
<evidence type="ECO:0000259" key="8">
    <source>
        <dbReference type="PROSITE" id="PS50111"/>
    </source>
</evidence>
<dbReference type="GO" id="GO:0007165">
    <property type="term" value="P:signal transduction"/>
    <property type="evidence" value="ECO:0007669"/>
    <property type="project" value="UniProtKB-KW"/>
</dbReference>
<protein>
    <submittedName>
        <fullName evidence="10">Methyl-accepting chemotaxis protein</fullName>
    </submittedName>
</protein>
<dbReference type="AlphaFoldDB" id="A0A1G9B4D5"/>
<dbReference type="STRING" id="1174501.SAMN05216192_1397"/>
<evidence type="ECO:0000313" key="11">
    <source>
        <dbReference type="Proteomes" id="UP000199050"/>
    </source>
</evidence>
<dbReference type="Gene3D" id="1.10.287.950">
    <property type="entry name" value="Methyl-accepting chemotaxis protein"/>
    <property type="match status" value="1"/>
</dbReference>